<feature type="transmembrane region" description="Helical" evidence="1">
    <location>
        <begin position="52"/>
        <end position="70"/>
    </location>
</feature>
<dbReference type="AlphaFoldDB" id="A0A5S9M3F4"/>
<evidence type="ECO:0000313" key="2">
    <source>
        <dbReference type="EMBL" id="BBP86664.1"/>
    </source>
</evidence>
<dbReference type="InterPro" id="IPR024164">
    <property type="entry name" value="KinB-signalling_activ"/>
</dbReference>
<dbReference type="Pfam" id="PF14089">
    <property type="entry name" value="KbaA"/>
    <property type="match status" value="1"/>
</dbReference>
<organism evidence="2 3">
    <name type="scientific">Bacillus safensis</name>
    <dbReference type="NCBI Taxonomy" id="561879"/>
    <lineage>
        <taxon>Bacteria</taxon>
        <taxon>Bacillati</taxon>
        <taxon>Bacillota</taxon>
        <taxon>Bacilli</taxon>
        <taxon>Bacillales</taxon>
        <taxon>Bacillaceae</taxon>
        <taxon>Bacillus</taxon>
    </lineage>
</organism>
<evidence type="ECO:0000256" key="1">
    <source>
        <dbReference type="SAM" id="Phobius"/>
    </source>
</evidence>
<dbReference type="EMBL" id="AP021906">
    <property type="protein sequence ID" value="BBP86664.1"/>
    <property type="molecule type" value="Genomic_DNA"/>
</dbReference>
<reference evidence="2 3" key="1">
    <citation type="submission" date="2019-12" db="EMBL/GenBank/DDBJ databases">
        <title>Full genome sequence of a Bacillus safensis strain isolated from commercially available natto in Indonesia.</title>
        <authorList>
            <person name="Yoshida M."/>
            <person name="Uomi M."/>
            <person name="Waturangi D."/>
            <person name="Ekaputri J.J."/>
            <person name="Setiamarga D.H.E."/>
        </authorList>
    </citation>
    <scope>NUCLEOTIDE SEQUENCE [LARGE SCALE GENOMIC DNA]</scope>
    <source>
        <strain evidence="2 3">IDN1</strain>
    </source>
</reference>
<feature type="transmembrane region" description="Helical" evidence="1">
    <location>
        <begin position="76"/>
        <end position="94"/>
    </location>
</feature>
<feature type="transmembrane region" description="Helical" evidence="1">
    <location>
        <begin position="20"/>
        <end position="40"/>
    </location>
</feature>
<gene>
    <name evidence="2" type="ORF">BsIDN1_02820</name>
</gene>
<sequence length="104" mass="12215">MLFDLAYLRFFLFFGENDSFLPYLWLPVFIGVFALIVAYFKQQQSSKKTFVSAMFLMVVITSLEWFPALRVNEEDWLYLMLFPLLGCNAFQLLAMPRFSKAKAT</sequence>
<name>A0A5S9M3F4_BACIA</name>
<dbReference type="Proteomes" id="UP000464658">
    <property type="component" value="Chromosome"/>
</dbReference>
<dbReference type="GO" id="GO:0045881">
    <property type="term" value="P:positive regulation of sporulation resulting in formation of a cellular spore"/>
    <property type="evidence" value="ECO:0007669"/>
    <property type="project" value="InterPro"/>
</dbReference>
<dbReference type="SMART" id="SM01251">
    <property type="entry name" value="KbaA"/>
    <property type="match status" value="1"/>
</dbReference>
<keyword evidence="1" id="KW-1133">Transmembrane helix</keyword>
<evidence type="ECO:0008006" key="4">
    <source>
        <dbReference type="Google" id="ProtNLM"/>
    </source>
</evidence>
<proteinExistence type="predicted"/>
<keyword evidence="1" id="KW-0472">Membrane</keyword>
<evidence type="ECO:0000313" key="3">
    <source>
        <dbReference type="Proteomes" id="UP000464658"/>
    </source>
</evidence>
<keyword evidence="1" id="KW-0812">Transmembrane</keyword>
<protein>
    <recommendedName>
        <fullName evidence="4">KinB signaling pathway activation protein</fullName>
    </recommendedName>
</protein>
<accession>A0A5S9M3F4</accession>